<name>A0A0F9TDD6_9ZZZZ</name>
<feature type="non-terminal residue" evidence="2">
    <location>
        <position position="71"/>
    </location>
</feature>
<feature type="region of interest" description="Disordered" evidence="1">
    <location>
        <begin position="24"/>
        <end position="71"/>
    </location>
</feature>
<feature type="compositionally biased region" description="Basic residues" evidence="1">
    <location>
        <begin position="33"/>
        <end position="54"/>
    </location>
</feature>
<accession>A0A0F9TDD6</accession>
<protein>
    <recommendedName>
        <fullName evidence="3">Prokaryotic-type class I peptide chain release factors domain-containing protein</fullName>
    </recommendedName>
</protein>
<evidence type="ECO:0008006" key="3">
    <source>
        <dbReference type="Google" id="ProtNLM"/>
    </source>
</evidence>
<dbReference type="AlphaFoldDB" id="A0A0F9TDD6"/>
<comment type="caution">
    <text evidence="2">The sequence shown here is derived from an EMBL/GenBank/DDBJ whole genome shotgun (WGS) entry which is preliminary data.</text>
</comment>
<organism evidence="2">
    <name type="scientific">marine sediment metagenome</name>
    <dbReference type="NCBI Taxonomy" id="412755"/>
    <lineage>
        <taxon>unclassified sequences</taxon>
        <taxon>metagenomes</taxon>
        <taxon>ecological metagenomes</taxon>
    </lineage>
</organism>
<sequence length="71" mass="8264">MDEFQKTLNQIIRAKGYTIKLTSSGHAIGSNTKTKRKKKKKKERTPSTRNRKLKKLEARYRKLSASSEKLK</sequence>
<dbReference type="EMBL" id="LAZR01001299">
    <property type="protein sequence ID" value="KKN47006.1"/>
    <property type="molecule type" value="Genomic_DNA"/>
</dbReference>
<reference evidence="2" key="1">
    <citation type="journal article" date="2015" name="Nature">
        <title>Complex archaea that bridge the gap between prokaryotes and eukaryotes.</title>
        <authorList>
            <person name="Spang A."/>
            <person name="Saw J.H."/>
            <person name="Jorgensen S.L."/>
            <person name="Zaremba-Niedzwiedzka K."/>
            <person name="Martijn J."/>
            <person name="Lind A.E."/>
            <person name="van Eijk R."/>
            <person name="Schleper C."/>
            <person name="Guy L."/>
            <person name="Ettema T.J."/>
        </authorList>
    </citation>
    <scope>NUCLEOTIDE SEQUENCE</scope>
</reference>
<evidence type="ECO:0000256" key="1">
    <source>
        <dbReference type="SAM" id="MobiDB-lite"/>
    </source>
</evidence>
<gene>
    <name evidence="2" type="ORF">LCGC14_0666980</name>
</gene>
<proteinExistence type="predicted"/>
<evidence type="ECO:0000313" key="2">
    <source>
        <dbReference type="EMBL" id="KKN47006.1"/>
    </source>
</evidence>